<dbReference type="SUPFAM" id="SSF55681">
    <property type="entry name" value="Class II aaRS and biotin synthetases"/>
    <property type="match status" value="1"/>
</dbReference>
<comment type="catalytic activity">
    <reaction evidence="6">
        <text>biotin + L-lysyl-[protein] + ATP = N(6)-biotinyl-L-lysyl-[protein] + AMP + diphosphate + H(+)</text>
        <dbReference type="Rhea" id="RHEA:11756"/>
        <dbReference type="Rhea" id="RHEA-COMP:9752"/>
        <dbReference type="Rhea" id="RHEA-COMP:10505"/>
        <dbReference type="ChEBI" id="CHEBI:15378"/>
        <dbReference type="ChEBI" id="CHEBI:29969"/>
        <dbReference type="ChEBI" id="CHEBI:30616"/>
        <dbReference type="ChEBI" id="CHEBI:33019"/>
        <dbReference type="ChEBI" id="CHEBI:57586"/>
        <dbReference type="ChEBI" id="CHEBI:83144"/>
        <dbReference type="ChEBI" id="CHEBI:456215"/>
        <dbReference type="EC" id="6.3.4.15"/>
    </reaction>
</comment>
<reference evidence="8 9" key="1">
    <citation type="submission" date="2017-08" db="EMBL/GenBank/DDBJ databases">
        <title>Infants hospitalized years apart are colonized by the same room-sourced microbial strains.</title>
        <authorList>
            <person name="Brooks B."/>
            <person name="Olm M.R."/>
            <person name="Firek B.A."/>
            <person name="Baker R."/>
            <person name="Thomas B.C."/>
            <person name="Morowitz M.J."/>
            <person name="Banfield J.F."/>
        </authorList>
    </citation>
    <scope>NUCLEOTIDE SEQUENCE [LARGE SCALE GENOMIC DNA]</scope>
    <source>
        <strain evidence="8">S2_018_000_R3_110</strain>
    </source>
</reference>
<dbReference type="GO" id="GO:0005737">
    <property type="term" value="C:cytoplasm"/>
    <property type="evidence" value="ECO:0007669"/>
    <property type="project" value="TreeGrafter"/>
</dbReference>
<keyword evidence="2" id="KW-0547">Nucleotide-binding</keyword>
<evidence type="ECO:0000313" key="9">
    <source>
        <dbReference type="Proteomes" id="UP000248614"/>
    </source>
</evidence>
<evidence type="ECO:0000256" key="3">
    <source>
        <dbReference type="ARBA" id="ARBA00022840"/>
    </source>
</evidence>
<dbReference type="InterPro" id="IPR008988">
    <property type="entry name" value="Transcriptional_repressor_C"/>
</dbReference>
<dbReference type="EMBL" id="QFNF01000002">
    <property type="protein sequence ID" value="PZO80778.1"/>
    <property type="molecule type" value="Genomic_DNA"/>
</dbReference>
<dbReference type="SUPFAM" id="SSF50037">
    <property type="entry name" value="C-terminal domain of transcriptional repressors"/>
    <property type="match status" value="1"/>
</dbReference>
<organism evidence="8 9">
    <name type="scientific">Sphingomonas hengshuiensis</name>
    <dbReference type="NCBI Taxonomy" id="1609977"/>
    <lineage>
        <taxon>Bacteria</taxon>
        <taxon>Pseudomonadati</taxon>
        <taxon>Pseudomonadota</taxon>
        <taxon>Alphaproteobacteria</taxon>
        <taxon>Sphingomonadales</taxon>
        <taxon>Sphingomonadaceae</taxon>
        <taxon>Sphingomonas</taxon>
    </lineage>
</organism>
<dbReference type="AlphaFoldDB" id="A0A2W5BHY6"/>
<dbReference type="Pfam" id="PF03099">
    <property type="entry name" value="BPL_LplA_LipB"/>
    <property type="match status" value="1"/>
</dbReference>
<dbReference type="InterPro" id="IPR004143">
    <property type="entry name" value="BPL_LPL_catalytic"/>
</dbReference>
<dbReference type="PANTHER" id="PTHR12835:SF5">
    <property type="entry name" value="BIOTIN--PROTEIN LIGASE"/>
    <property type="match status" value="1"/>
</dbReference>
<dbReference type="Gene3D" id="2.30.30.100">
    <property type="match status" value="1"/>
</dbReference>
<evidence type="ECO:0000256" key="2">
    <source>
        <dbReference type="ARBA" id="ARBA00022741"/>
    </source>
</evidence>
<name>A0A2W5BHY6_9SPHN</name>
<dbReference type="Gene3D" id="3.30.930.10">
    <property type="entry name" value="Bira Bifunctional Protein, Domain 2"/>
    <property type="match status" value="1"/>
</dbReference>
<evidence type="ECO:0000313" key="8">
    <source>
        <dbReference type="EMBL" id="PZO80778.1"/>
    </source>
</evidence>
<proteinExistence type="predicted"/>
<dbReference type="EC" id="6.3.4.15" evidence="5"/>
<evidence type="ECO:0000256" key="5">
    <source>
        <dbReference type="ARBA" id="ARBA00024227"/>
    </source>
</evidence>
<comment type="caution">
    <text evidence="8">The sequence shown here is derived from an EMBL/GenBank/DDBJ whole genome shotgun (WGS) entry which is preliminary data.</text>
</comment>
<evidence type="ECO:0000256" key="1">
    <source>
        <dbReference type="ARBA" id="ARBA00022598"/>
    </source>
</evidence>
<keyword evidence="1 8" id="KW-0436">Ligase</keyword>
<evidence type="ECO:0000256" key="6">
    <source>
        <dbReference type="ARBA" id="ARBA00047846"/>
    </source>
</evidence>
<keyword evidence="4" id="KW-0092">Biotin</keyword>
<dbReference type="InterPro" id="IPR003142">
    <property type="entry name" value="BPL_C"/>
</dbReference>
<protein>
    <recommendedName>
        <fullName evidence="5">biotin--[biotin carboxyl-carrier protein] ligase</fullName>
        <ecNumber evidence="5">6.3.4.15</ecNumber>
    </recommendedName>
</protein>
<dbReference type="GO" id="GO:0004077">
    <property type="term" value="F:biotin--[biotin carboxyl-carrier protein] ligase activity"/>
    <property type="evidence" value="ECO:0007669"/>
    <property type="project" value="UniProtKB-EC"/>
</dbReference>
<sequence>MVADRRAGVVLTVRVVGETGSTNADLLAAAERGAEEGLWLRAERQVAGRGRLGRRWSDGRGNLFASTIVRLRPDDPPAPTLTLVAAVALAEAVASFIPGRVTIKWPNDLLIDGAKLSGILLERGTANAVVIGFGVNLAAHPDLADRPTTSLAAQGVEVTPAAMLERLQARLAAWLHVWRRHDLSAIRTAWEALAHPRGTLLRVRLPDGGGREGAFDGLDISGALRLRMDDGRTEMVHAGDVFA</sequence>
<keyword evidence="3" id="KW-0067">ATP-binding</keyword>
<dbReference type="PANTHER" id="PTHR12835">
    <property type="entry name" value="BIOTIN PROTEIN LIGASE"/>
    <property type="match status" value="1"/>
</dbReference>
<dbReference type="GO" id="GO:0005524">
    <property type="term" value="F:ATP binding"/>
    <property type="evidence" value="ECO:0007669"/>
    <property type="project" value="UniProtKB-KW"/>
</dbReference>
<accession>A0A2W5BHY6</accession>
<dbReference type="CDD" id="cd16442">
    <property type="entry name" value="BPL"/>
    <property type="match status" value="1"/>
</dbReference>
<evidence type="ECO:0000256" key="4">
    <source>
        <dbReference type="ARBA" id="ARBA00023267"/>
    </source>
</evidence>
<dbReference type="InterPro" id="IPR045864">
    <property type="entry name" value="aa-tRNA-synth_II/BPL/LPL"/>
</dbReference>
<dbReference type="Proteomes" id="UP000248614">
    <property type="component" value="Unassembled WGS sequence"/>
</dbReference>
<gene>
    <name evidence="8" type="ORF">DI632_01725</name>
</gene>
<dbReference type="Pfam" id="PF02237">
    <property type="entry name" value="BPL_C"/>
    <property type="match status" value="1"/>
</dbReference>
<dbReference type="PROSITE" id="PS51733">
    <property type="entry name" value="BPL_LPL_CATALYTIC"/>
    <property type="match status" value="1"/>
</dbReference>
<dbReference type="InterPro" id="IPR004408">
    <property type="entry name" value="Biotin_CoA_COase_ligase"/>
</dbReference>
<feature type="domain" description="BPL/LPL catalytic" evidence="7">
    <location>
        <begin position="11"/>
        <end position="179"/>
    </location>
</feature>
<evidence type="ECO:0000259" key="7">
    <source>
        <dbReference type="PROSITE" id="PS51733"/>
    </source>
</evidence>
<dbReference type="NCBIfam" id="TIGR00121">
    <property type="entry name" value="birA_ligase"/>
    <property type="match status" value="1"/>
</dbReference>